<dbReference type="SUPFAM" id="SSF55961">
    <property type="entry name" value="Bet v1-like"/>
    <property type="match status" value="1"/>
</dbReference>
<gene>
    <name evidence="1" type="ORF">CC117_27650</name>
</gene>
<accession>A0A1S1Q9I0</accession>
<dbReference type="AlphaFoldDB" id="A0A1S1Q9I0"/>
<comment type="caution">
    <text evidence="1">The sequence shown here is derived from an EMBL/GenBank/DDBJ whole genome shotgun (WGS) entry which is preliminary data.</text>
</comment>
<sequence>MYATQVSWRIRAPRPVVYRTLLNPDPIAGRRAPAGMRGQVHTFDARGGGAFHGRFLRLAPDTQVVEQIAFEADDPLAAIAMMTTLSDAAAGVTTVLVAHHGIPDVIPAAEAGIATRMALAKLVEKDQPSLTERLRRQ</sequence>
<evidence type="ECO:0000313" key="1">
    <source>
        <dbReference type="EMBL" id="OHV30236.1"/>
    </source>
</evidence>
<dbReference type="EMBL" id="MBLM01000154">
    <property type="protein sequence ID" value="OHV30236.1"/>
    <property type="molecule type" value="Genomic_DNA"/>
</dbReference>
<reference evidence="2" key="1">
    <citation type="submission" date="2016-07" db="EMBL/GenBank/DDBJ databases">
        <title>Sequence Frankia sp. strain CcI1.17.</title>
        <authorList>
            <person name="Ghodhbane-Gtari F."/>
            <person name="Swanson E."/>
            <person name="Gueddou A."/>
            <person name="Morris K."/>
            <person name="Hezbri K."/>
            <person name="Ktari A."/>
            <person name="Nouioui I."/>
            <person name="Abebe-Akele F."/>
            <person name="Simpson S."/>
            <person name="Thomas K."/>
            <person name="Gtari M."/>
            <person name="Tisa L.S."/>
            <person name="Hurst S."/>
        </authorList>
    </citation>
    <scope>NUCLEOTIDE SEQUENCE [LARGE SCALE GENOMIC DNA]</scope>
    <source>
        <strain evidence="2">Cc1.17</strain>
    </source>
</reference>
<dbReference type="Proteomes" id="UP000179627">
    <property type="component" value="Unassembled WGS sequence"/>
</dbReference>
<keyword evidence="2" id="KW-1185">Reference proteome</keyword>
<protein>
    <submittedName>
        <fullName evidence="1">Uncharacterized protein</fullName>
    </submittedName>
</protein>
<evidence type="ECO:0000313" key="2">
    <source>
        <dbReference type="Proteomes" id="UP000179627"/>
    </source>
</evidence>
<dbReference type="InterPro" id="IPR023393">
    <property type="entry name" value="START-like_dom_sf"/>
</dbReference>
<proteinExistence type="predicted"/>
<dbReference type="OrthoDB" id="9786557at2"/>
<organism evidence="1 2">
    <name type="scientific">Parafrankia colletiae</name>
    <dbReference type="NCBI Taxonomy" id="573497"/>
    <lineage>
        <taxon>Bacteria</taxon>
        <taxon>Bacillati</taxon>
        <taxon>Actinomycetota</taxon>
        <taxon>Actinomycetes</taxon>
        <taxon>Frankiales</taxon>
        <taxon>Frankiaceae</taxon>
        <taxon>Parafrankia</taxon>
    </lineage>
</organism>
<name>A0A1S1Q9I0_9ACTN</name>
<dbReference type="Gene3D" id="3.30.530.20">
    <property type="match status" value="1"/>
</dbReference>